<evidence type="ECO:0000256" key="2">
    <source>
        <dbReference type="ARBA" id="ARBA00022692"/>
    </source>
</evidence>
<feature type="region of interest" description="Disordered" evidence="5">
    <location>
        <begin position="78"/>
        <end position="100"/>
    </location>
</feature>
<dbReference type="InterPro" id="IPR001905">
    <property type="entry name" value="Ammonium_transpt"/>
</dbReference>
<proteinExistence type="predicted"/>
<evidence type="ECO:0000256" key="3">
    <source>
        <dbReference type="ARBA" id="ARBA00022989"/>
    </source>
</evidence>
<dbReference type="PANTHER" id="PTHR43029:SF17">
    <property type="entry name" value="TRANSPORTER 2, PUTATIVE-RELATED"/>
    <property type="match status" value="1"/>
</dbReference>
<organism evidence="7">
    <name type="scientific">Ananas comosus var. bracteatus</name>
    <name type="common">red pineapple</name>
    <dbReference type="NCBI Taxonomy" id="296719"/>
    <lineage>
        <taxon>Eukaryota</taxon>
        <taxon>Viridiplantae</taxon>
        <taxon>Streptophyta</taxon>
        <taxon>Embryophyta</taxon>
        <taxon>Tracheophyta</taxon>
        <taxon>Spermatophyta</taxon>
        <taxon>Magnoliopsida</taxon>
        <taxon>Liliopsida</taxon>
        <taxon>Poales</taxon>
        <taxon>Bromeliaceae</taxon>
        <taxon>Bromelioideae</taxon>
        <taxon>Ananas</taxon>
    </lineage>
</organism>
<gene>
    <name evidence="7" type="ORF">CB5_LOCUS754</name>
</gene>
<dbReference type="InterPro" id="IPR029020">
    <property type="entry name" value="Ammonium/urea_transptr"/>
</dbReference>
<keyword evidence="4" id="KW-0472">Membrane</keyword>
<dbReference type="PANTHER" id="PTHR43029">
    <property type="entry name" value="AMMONIUM TRANSPORTER MEP2"/>
    <property type="match status" value="1"/>
</dbReference>
<evidence type="ECO:0000256" key="5">
    <source>
        <dbReference type="SAM" id="MobiDB-lite"/>
    </source>
</evidence>
<evidence type="ECO:0000313" key="7">
    <source>
        <dbReference type="EMBL" id="CAD1817543.1"/>
    </source>
</evidence>
<protein>
    <submittedName>
        <fullName evidence="7">Uncharacterized protein</fullName>
    </submittedName>
</protein>
<sequence>MVSVLLIAHQASNVSAAVPAWLNEGDNTWQMVSATLVGLQGFPGLALLYAGLARPNWGLNSAFMPLNALAAAAAPCWSSGPTTWPSAPASSPSWAGPVRH</sequence>
<feature type="chain" id="PRO_5027735818" evidence="6">
    <location>
        <begin position="17"/>
        <end position="100"/>
    </location>
</feature>
<reference evidence="7" key="1">
    <citation type="submission" date="2020-07" db="EMBL/GenBank/DDBJ databases">
        <authorList>
            <person name="Lin J."/>
        </authorList>
    </citation>
    <scope>NUCLEOTIDE SEQUENCE</scope>
</reference>
<feature type="signal peptide" evidence="6">
    <location>
        <begin position="1"/>
        <end position="16"/>
    </location>
</feature>
<evidence type="ECO:0000256" key="6">
    <source>
        <dbReference type="SAM" id="SignalP"/>
    </source>
</evidence>
<keyword evidence="3" id="KW-1133">Transmembrane helix</keyword>
<accession>A0A6V7NGD4</accession>
<dbReference type="GO" id="GO:0008519">
    <property type="term" value="F:ammonium channel activity"/>
    <property type="evidence" value="ECO:0007669"/>
    <property type="project" value="InterPro"/>
</dbReference>
<dbReference type="GO" id="GO:0005886">
    <property type="term" value="C:plasma membrane"/>
    <property type="evidence" value="ECO:0007669"/>
    <property type="project" value="TreeGrafter"/>
</dbReference>
<name>A0A6V7NGD4_ANACO</name>
<keyword evidence="2" id="KW-0812">Transmembrane</keyword>
<dbReference type="EMBL" id="LR862129">
    <property type="protein sequence ID" value="CAD1817543.1"/>
    <property type="molecule type" value="Genomic_DNA"/>
</dbReference>
<dbReference type="SUPFAM" id="SSF111352">
    <property type="entry name" value="Ammonium transporter"/>
    <property type="match status" value="1"/>
</dbReference>
<dbReference type="Gene3D" id="1.10.3430.10">
    <property type="entry name" value="Ammonium transporter AmtB like domains"/>
    <property type="match status" value="1"/>
</dbReference>
<dbReference type="AlphaFoldDB" id="A0A6V7NGD4"/>
<evidence type="ECO:0000256" key="4">
    <source>
        <dbReference type="ARBA" id="ARBA00023136"/>
    </source>
</evidence>
<comment type="subcellular location">
    <subcellularLocation>
        <location evidence="1">Membrane</location>
        <topology evidence="1">Multi-pass membrane protein</topology>
    </subcellularLocation>
</comment>
<keyword evidence="6" id="KW-0732">Signal</keyword>
<evidence type="ECO:0000256" key="1">
    <source>
        <dbReference type="ARBA" id="ARBA00004141"/>
    </source>
</evidence>